<accession>S4W0H2</accession>
<gene>
    <name evidence="1" type="ORF">psal_cds_1074</name>
</gene>
<protein>
    <submittedName>
        <fullName evidence="1">Uncharacterized protein</fullName>
    </submittedName>
</protein>
<name>S4W0H2_9VIRU</name>
<evidence type="ECO:0000313" key="2">
    <source>
        <dbReference type="Proteomes" id="UP000204584"/>
    </source>
</evidence>
<dbReference type="EMBL" id="KC977571">
    <property type="protein sequence ID" value="AGO85286.2"/>
    <property type="molecule type" value="Genomic_DNA"/>
</dbReference>
<organism evidence="1 2">
    <name type="scientific">Pandoravirus salinus</name>
    <dbReference type="NCBI Taxonomy" id="1349410"/>
    <lineage>
        <taxon>Viruses</taxon>
        <taxon>Pandoravirus</taxon>
    </lineage>
</organism>
<keyword evidence="2" id="KW-1185">Reference proteome</keyword>
<dbReference type="KEGG" id="vg:16607073"/>
<sequence length="152" mass="16498">MRRSHLLPNPPKHPLYSRPTRLFAMQFDYSSQSTTTNGCALGIVSGCRPDGTIDQAAADFCPTVAYPAGAPNLESAPVKMSTLDQAVADKLASGETAFCAYDFDDDVLDTTDVTAADDRLAASIRSACARLGYRITRINERLPQTFYVAKKE</sequence>
<dbReference type="RefSeq" id="YP_008438360.2">
    <property type="nucleotide sequence ID" value="NC_022098.1"/>
</dbReference>
<dbReference type="Proteomes" id="UP000204584">
    <property type="component" value="Segment"/>
</dbReference>
<dbReference type="GeneID" id="16607073"/>
<reference evidence="1 2" key="1">
    <citation type="journal article" date="2013" name="Science">
        <title>Pandoraviruses: amoeba viruses with genomes up to 2.5 Mb reaching that of parasitic eukaryotes.</title>
        <authorList>
            <person name="Philippe N."/>
            <person name="Legendre M."/>
            <person name="Doutre G."/>
            <person name="Coute Y."/>
            <person name="Poirot O."/>
            <person name="Lescot M."/>
            <person name="Arslan D."/>
            <person name="Seltzer V."/>
            <person name="Bertaux L."/>
            <person name="Bruley C."/>
            <person name="Garin J."/>
            <person name="Claverie J.M."/>
            <person name="Abergel C."/>
        </authorList>
    </citation>
    <scope>NUCLEOTIDE SEQUENCE [LARGE SCALE GENOMIC DNA]</scope>
</reference>
<proteinExistence type="predicted"/>
<evidence type="ECO:0000313" key="1">
    <source>
        <dbReference type="EMBL" id="AGO85286.2"/>
    </source>
</evidence>